<dbReference type="PANTHER" id="PTHR32338">
    <property type="entry name" value="N-ACETYL-GAMMA-GLUTAMYL-PHOSPHATE REDUCTASE, CHLOROPLASTIC-RELATED-RELATED"/>
    <property type="match status" value="1"/>
</dbReference>
<dbReference type="NCBIfam" id="TIGR01850">
    <property type="entry name" value="argC"/>
    <property type="match status" value="1"/>
</dbReference>
<dbReference type="SUPFAM" id="SSF55347">
    <property type="entry name" value="Glyceraldehyde-3-phosphate dehydrogenase-like, C-terminal domain"/>
    <property type="match status" value="1"/>
</dbReference>
<dbReference type="FunFam" id="3.30.360.10:FF:000014">
    <property type="entry name" value="N-acetyl-gamma-glutamyl-phosphate reductase"/>
    <property type="match status" value="1"/>
</dbReference>
<reference evidence="10 11" key="1">
    <citation type="journal article" date="2012" name="BMC Genomics">
        <title>Comparative genomic analysis of the genus Staphylococcus including Staphylococcus aureus and its newly described sister species Staphylococcus simiae.</title>
        <authorList>
            <person name="Suzuki H."/>
            <person name="Lefebure T."/>
            <person name="Pavinski Bitar P."/>
            <person name="Stanhope M.J."/>
        </authorList>
    </citation>
    <scope>NUCLEOTIDE SEQUENCE [LARGE SCALE GENOMIC DNA]</scope>
    <source>
        <strain evidence="10 11">CCM 7213</strain>
    </source>
</reference>
<keyword evidence="4 7" id="KW-0521">NADP</keyword>
<keyword evidence="5 7" id="KW-0560">Oxidoreductase</keyword>
<dbReference type="SMART" id="SM00859">
    <property type="entry name" value="Semialdhyde_dh"/>
    <property type="match status" value="1"/>
</dbReference>
<comment type="similarity">
    <text evidence="7">Belongs to the NAGSA dehydrogenase family. Type 1 subfamily.</text>
</comment>
<evidence type="ECO:0000256" key="2">
    <source>
        <dbReference type="ARBA" id="ARBA00022571"/>
    </source>
</evidence>
<evidence type="ECO:0000256" key="4">
    <source>
        <dbReference type="ARBA" id="ARBA00022857"/>
    </source>
</evidence>
<dbReference type="EC" id="1.2.1.38" evidence="7"/>
<dbReference type="GO" id="GO:0006526">
    <property type="term" value="P:L-arginine biosynthetic process"/>
    <property type="evidence" value="ECO:0007669"/>
    <property type="project" value="UniProtKB-UniRule"/>
</dbReference>
<dbReference type="HAMAP" id="MF_00150">
    <property type="entry name" value="ArgC_type1"/>
    <property type="match status" value="1"/>
</dbReference>
<comment type="subcellular location">
    <subcellularLocation>
        <location evidence="7">Cytoplasm</location>
    </subcellularLocation>
</comment>
<evidence type="ECO:0000256" key="7">
    <source>
        <dbReference type="HAMAP-Rule" id="MF_00150"/>
    </source>
</evidence>
<dbReference type="InterPro" id="IPR000534">
    <property type="entry name" value="Semialdehyde_DH_NAD-bd"/>
</dbReference>
<keyword evidence="7" id="KW-0963">Cytoplasm</keyword>
<dbReference type="GO" id="GO:0070401">
    <property type="term" value="F:NADP+ binding"/>
    <property type="evidence" value="ECO:0007669"/>
    <property type="project" value="InterPro"/>
</dbReference>
<comment type="caution">
    <text evidence="10">The sequence shown here is derived from an EMBL/GenBank/DDBJ whole genome shotgun (WGS) entry which is preliminary data.</text>
</comment>
<dbReference type="EMBL" id="AEUN01000216">
    <property type="protein sequence ID" value="EHJ08596.1"/>
    <property type="molecule type" value="Genomic_DNA"/>
</dbReference>
<accession>G5JGU5</accession>
<evidence type="ECO:0000313" key="10">
    <source>
        <dbReference type="EMBL" id="EHJ08596.1"/>
    </source>
</evidence>
<comment type="function">
    <text evidence="7">Catalyzes the NADPH-dependent reduction of N-acetyl-5-glutamyl phosphate to yield N-acetyl-L-glutamate 5-semialdehyde.</text>
</comment>
<dbReference type="InterPro" id="IPR023013">
    <property type="entry name" value="AGPR_AS"/>
</dbReference>
<evidence type="ECO:0000256" key="1">
    <source>
        <dbReference type="ARBA" id="ARBA00004862"/>
    </source>
</evidence>
<dbReference type="UniPathway" id="UPA00068">
    <property type="reaction ID" value="UER00108"/>
</dbReference>
<evidence type="ECO:0000256" key="5">
    <source>
        <dbReference type="ARBA" id="ARBA00023002"/>
    </source>
</evidence>
<dbReference type="Pfam" id="PF22698">
    <property type="entry name" value="Semialdhyde_dhC_1"/>
    <property type="match status" value="1"/>
</dbReference>
<feature type="domain" description="Semialdehyde dehydrogenase NAD-binding" evidence="9">
    <location>
        <begin position="3"/>
        <end position="138"/>
    </location>
</feature>
<dbReference type="InterPro" id="IPR050085">
    <property type="entry name" value="AGPR"/>
</dbReference>
<keyword evidence="2 7" id="KW-0055">Arginine biosynthesis</keyword>
<proteinExistence type="inferred from homology"/>
<feature type="active site" evidence="7 8">
    <location>
        <position position="166"/>
    </location>
</feature>
<dbReference type="AlphaFoldDB" id="G5JGU5"/>
<sequence length="362" mass="39858">MIKVGIVGGSGYGAIELIRLLQTHPLVKITHIYSHSKVDEPLHHTFPHLQHLIHQFEALTVDDNDCDVIFFATPAHVSKACIPPFLNTGVHIIDLSGAFRLTNRDVYEQFYQEEAAAIEDLARASYRIAEWPNVLSNTSVCHSNNHSEINSDAPLSLGQLIANPGCFPTATLLALHPLINERIIDVSTIIIDAKTGVSGAGRSLSQRVHFSEMNENLSAYAIGQHKHKPEIEQYLSAVANETVSVIFTPHLVPMTRGILSTIYVKLTTPHTATSLHHLMTSYYAQHPFVRIRALGQFPTTKEVLGSNYCDIGIYVDEQSQSAILVSVIDNLVKGASGQAIQNLNLLYDLDITTGLEQSPVYP</sequence>
<gene>
    <name evidence="7 10" type="primary">argC</name>
    <name evidence="10" type="ORF">SS7213T_03340</name>
</gene>
<evidence type="ECO:0000256" key="8">
    <source>
        <dbReference type="PROSITE-ProRule" id="PRU10010"/>
    </source>
</evidence>
<dbReference type="InterPro" id="IPR058924">
    <property type="entry name" value="AGPR_dimerisation_dom"/>
</dbReference>
<dbReference type="SUPFAM" id="SSF51735">
    <property type="entry name" value="NAD(P)-binding Rossmann-fold domains"/>
    <property type="match status" value="1"/>
</dbReference>
<dbReference type="Gene3D" id="3.30.360.10">
    <property type="entry name" value="Dihydrodipicolinate Reductase, domain 2"/>
    <property type="match status" value="1"/>
</dbReference>
<dbReference type="CDD" id="cd17895">
    <property type="entry name" value="AGPR_1_N"/>
    <property type="match status" value="1"/>
</dbReference>
<dbReference type="GO" id="GO:0003942">
    <property type="term" value="F:N-acetyl-gamma-glutamyl-phosphate reductase activity"/>
    <property type="evidence" value="ECO:0007669"/>
    <property type="project" value="UniProtKB-UniRule"/>
</dbReference>
<evidence type="ECO:0000256" key="3">
    <source>
        <dbReference type="ARBA" id="ARBA00022605"/>
    </source>
</evidence>
<dbReference type="CDD" id="cd23934">
    <property type="entry name" value="AGPR_1_C"/>
    <property type="match status" value="1"/>
</dbReference>
<dbReference type="GO" id="GO:0051287">
    <property type="term" value="F:NAD binding"/>
    <property type="evidence" value="ECO:0007669"/>
    <property type="project" value="InterPro"/>
</dbReference>
<dbReference type="PANTHER" id="PTHR32338:SF10">
    <property type="entry name" value="N-ACETYL-GAMMA-GLUTAMYL-PHOSPHATE REDUCTASE, CHLOROPLASTIC-RELATED"/>
    <property type="match status" value="1"/>
</dbReference>
<dbReference type="Gene3D" id="3.40.50.720">
    <property type="entry name" value="NAD(P)-binding Rossmann-like Domain"/>
    <property type="match status" value="1"/>
</dbReference>
<dbReference type="InterPro" id="IPR036291">
    <property type="entry name" value="NAD(P)-bd_dom_sf"/>
</dbReference>
<comment type="pathway">
    <text evidence="1 7">Amino-acid biosynthesis; L-arginine biosynthesis; N(2)-acetyl-L-ornithine from L-glutamate: step 3/4.</text>
</comment>
<dbReference type="InterPro" id="IPR000706">
    <property type="entry name" value="AGPR_type-1"/>
</dbReference>
<dbReference type="Pfam" id="PF01118">
    <property type="entry name" value="Semialdhyde_dh"/>
    <property type="match status" value="1"/>
</dbReference>
<dbReference type="Proteomes" id="UP000005413">
    <property type="component" value="Unassembled WGS sequence"/>
</dbReference>
<evidence type="ECO:0000256" key="6">
    <source>
        <dbReference type="ARBA" id="ARBA00050557"/>
    </source>
</evidence>
<dbReference type="OrthoDB" id="9801289at2"/>
<keyword evidence="3 7" id="KW-0028">Amino-acid biosynthesis</keyword>
<dbReference type="PROSITE" id="PS01224">
    <property type="entry name" value="ARGC"/>
    <property type="match status" value="1"/>
</dbReference>
<organism evidence="10 11">
    <name type="scientific">Staphylococcus simiae CCM 7213 = CCUG 51256</name>
    <dbReference type="NCBI Taxonomy" id="911238"/>
    <lineage>
        <taxon>Bacteria</taxon>
        <taxon>Bacillati</taxon>
        <taxon>Bacillota</taxon>
        <taxon>Bacilli</taxon>
        <taxon>Bacillales</taxon>
        <taxon>Staphylococcaceae</taxon>
        <taxon>Staphylococcus</taxon>
    </lineage>
</organism>
<dbReference type="PATRIC" id="fig|911238.3.peg.562"/>
<keyword evidence="11" id="KW-1185">Reference proteome</keyword>
<name>G5JGU5_9STAP</name>
<comment type="catalytic activity">
    <reaction evidence="6 7">
        <text>N-acetyl-L-glutamate 5-semialdehyde + phosphate + NADP(+) = N-acetyl-L-glutamyl 5-phosphate + NADPH + H(+)</text>
        <dbReference type="Rhea" id="RHEA:21588"/>
        <dbReference type="ChEBI" id="CHEBI:15378"/>
        <dbReference type="ChEBI" id="CHEBI:29123"/>
        <dbReference type="ChEBI" id="CHEBI:43474"/>
        <dbReference type="ChEBI" id="CHEBI:57783"/>
        <dbReference type="ChEBI" id="CHEBI:57936"/>
        <dbReference type="ChEBI" id="CHEBI:58349"/>
        <dbReference type="EC" id="1.2.1.38"/>
    </reaction>
</comment>
<protein>
    <recommendedName>
        <fullName evidence="7">N-acetyl-gamma-glutamyl-phosphate reductase</fullName>
        <shortName evidence="7">AGPR</shortName>
        <ecNumber evidence="7">1.2.1.38</ecNumber>
    </recommendedName>
    <alternativeName>
        <fullName evidence="7">N-acetyl-glutamate semialdehyde dehydrogenase</fullName>
        <shortName evidence="7">NAGSA dehydrogenase</shortName>
    </alternativeName>
</protein>
<evidence type="ECO:0000259" key="9">
    <source>
        <dbReference type="SMART" id="SM00859"/>
    </source>
</evidence>
<dbReference type="GO" id="GO:0005737">
    <property type="term" value="C:cytoplasm"/>
    <property type="evidence" value="ECO:0007669"/>
    <property type="project" value="UniProtKB-SubCell"/>
</dbReference>
<evidence type="ECO:0000313" key="11">
    <source>
        <dbReference type="Proteomes" id="UP000005413"/>
    </source>
</evidence>
<dbReference type="RefSeq" id="WP_002462496.1">
    <property type="nucleotide sequence ID" value="NZ_AEUN01000216.1"/>
</dbReference>